<feature type="signal peptide" evidence="1">
    <location>
        <begin position="1"/>
        <end position="20"/>
    </location>
</feature>
<evidence type="ECO:0000313" key="2">
    <source>
        <dbReference type="EMBL" id="KAE8724025.1"/>
    </source>
</evidence>
<evidence type="ECO:0000313" key="3">
    <source>
        <dbReference type="Proteomes" id="UP000436088"/>
    </source>
</evidence>
<comment type="caution">
    <text evidence="2">The sequence shown here is derived from an EMBL/GenBank/DDBJ whole genome shotgun (WGS) entry which is preliminary data.</text>
</comment>
<organism evidence="2 3">
    <name type="scientific">Hibiscus syriacus</name>
    <name type="common">Rose of Sharon</name>
    <dbReference type="NCBI Taxonomy" id="106335"/>
    <lineage>
        <taxon>Eukaryota</taxon>
        <taxon>Viridiplantae</taxon>
        <taxon>Streptophyta</taxon>
        <taxon>Embryophyta</taxon>
        <taxon>Tracheophyta</taxon>
        <taxon>Spermatophyta</taxon>
        <taxon>Magnoliopsida</taxon>
        <taxon>eudicotyledons</taxon>
        <taxon>Gunneridae</taxon>
        <taxon>Pentapetalae</taxon>
        <taxon>rosids</taxon>
        <taxon>malvids</taxon>
        <taxon>Malvales</taxon>
        <taxon>Malvaceae</taxon>
        <taxon>Malvoideae</taxon>
        <taxon>Hibiscus</taxon>
    </lineage>
</organism>
<name>A0A6A3C4C3_HIBSY</name>
<accession>A0A6A3C4C3</accession>
<evidence type="ECO:0000256" key="1">
    <source>
        <dbReference type="SAM" id="SignalP"/>
    </source>
</evidence>
<feature type="chain" id="PRO_5025641220" description="Secreted protein" evidence="1">
    <location>
        <begin position="21"/>
        <end position="66"/>
    </location>
</feature>
<gene>
    <name evidence="2" type="ORF">F3Y22_tig00011079pilonHSYRG00204</name>
</gene>
<proteinExistence type="predicted"/>
<dbReference type="EMBL" id="VEPZ02000491">
    <property type="protein sequence ID" value="KAE8724025.1"/>
    <property type="molecule type" value="Genomic_DNA"/>
</dbReference>
<dbReference type="Proteomes" id="UP000436088">
    <property type="component" value="Unassembled WGS sequence"/>
</dbReference>
<sequence>MNSLLAGLFLRFFCNSPSCCFVDEVGILRVPLTETAMAGAVPVPVASIIAGSACSNSHPMVSPSDL</sequence>
<keyword evidence="1" id="KW-0732">Signal</keyword>
<evidence type="ECO:0008006" key="4">
    <source>
        <dbReference type="Google" id="ProtNLM"/>
    </source>
</evidence>
<keyword evidence="3" id="KW-1185">Reference proteome</keyword>
<protein>
    <recommendedName>
        <fullName evidence="4">Secreted protein</fullName>
    </recommendedName>
</protein>
<reference evidence="2" key="1">
    <citation type="submission" date="2019-09" db="EMBL/GenBank/DDBJ databases">
        <title>Draft genome information of white flower Hibiscus syriacus.</title>
        <authorList>
            <person name="Kim Y.-M."/>
        </authorList>
    </citation>
    <scope>NUCLEOTIDE SEQUENCE [LARGE SCALE GENOMIC DNA]</scope>
    <source>
        <strain evidence="2">YM2019G1</strain>
    </source>
</reference>
<dbReference type="AlphaFoldDB" id="A0A6A3C4C3"/>